<sequence>MKTEMKFVPVSHSWLAVNPHPKGVVQFIGGAFFGTFFPMFFYRSLLQTIFDHGYTIVIYPFNFTFDHYAEAGFLIREQYNVIPEIVRIATQNPGYEFTKYIDDKNYYWLGHSIGCKYISLLEGFSALPENSEARDKFIRDLITENPETKTFTADAVIADVEALINQVRRDYIQAKKLVEYYIRKAHQTLNQRIIPTVQEATISRIFIKGQASVLLAPVNSGTDSAIPKPLAAIVDALGLGVKPTPSLTFDLIKKAKLFNLLGLIAFNDDKKLAFNTVEWFDNTYGKENSSNYHPDYQDFRFTRNGGHLRPLGIRSGNVVFNFPDSFQVPVIEPIERRILDFEKYVTNLLSSLEQKRREKDKE</sequence>
<dbReference type="RefSeq" id="WP_190608041.1">
    <property type="nucleotide sequence ID" value="NZ_CP021056.1"/>
</dbReference>
<protein>
    <recommendedName>
        <fullName evidence="4">DUF1350 domain-containing protein</fullName>
    </recommendedName>
</protein>
<evidence type="ECO:0000256" key="1">
    <source>
        <dbReference type="SAM" id="Phobius"/>
    </source>
</evidence>
<keyword evidence="3" id="KW-1185">Reference proteome</keyword>
<evidence type="ECO:0008006" key="4">
    <source>
        <dbReference type="Google" id="ProtNLM"/>
    </source>
</evidence>
<dbReference type="PANTHER" id="PTHR34127:SF1">
    <property type="entry name" value="OS04G0405600 PROTEIN"/>
    <property type="match status" value="1"/>
</dbReference>
<dbReference type="PANTHER" id="PTHR34127">
    <property type="entry name" value="OS04G0405600 PROTEIN"/>
    <property type="match status" value="1"/>
</dbReference>
<accession>A0A975TA54</accession>
<keyword evidence="1" id="KW-1133">Transmembrane helix</keyword>
<organism evidence="2 3">
    <name type="scientific">Richelia sinica FACHB-800</name>
    <dbReference type="NCBI Taxonomy" id="1357546"/>
    <lineage>
        <taxon>Bacteria</taxon>
        <taxon>Bacillati</taxon>
        <taxon>Cyanobacteriota</taxon>
        <taxon>Cyanophyceae</taxon>
        <taxon>Nostocales</taxon>
        <taxon>Nostocaceae</taxon>
        <taxon>Richelia</taxon>
    </lineage>
</organism>
<proteinExistence type="predicted"/>
<evidence type="ECO:0000313" key="3">
    <source>
        <dbReference type="Proteomes" id="UP000683511"/>
    </source>
</evidence>
<name>A0A975TA54_9NOST</name>
<evidence type="ECO:0000313" key="2">
    <source>
        <dbReference type="EMBL" id="QXE24725.1"/>
    </source>
</evidence>
<dbReference type="EMBL" id="CP021056">
    <property type="protein sequence ID" value="QXE24725.1"/>
    <property type="molecule type" value="Genomic_DNA"/>
</dbReference>
<dbReference type="AlphaFoldDB" id="A0A975TA54"/>
<dbReference type="KEGG" id="rsin:B6N60_03433"/>
<dbReference type="Pfam" id="PF07082">
    <property type="entry name" value="DUF1350"/>
    <property type="match status" value="1"/>
</dbReference>
<keyword evidence="1" id="KW-0812">Transmembrane</keyword>
<gene>
    <name evidence="2" type="ORF">B6N60_03433</name>
</gene>
<feature type="transmembrane region" description="Helical" evidence="1">
    <location>
        <begin position="23"/>
        <end position="42"/>
    </location>
</feature>
<dbReference type="InterPro" id="IPR010765">
    <property type="entry name" value="DUF1350"/>
</dbReference>
<keyword evidence="1" id="KW-0472">Membrane</keyword>
<dbReference type="Proteomes" id="UP000683511">
    <property type="component" value="Chromosome"/>
</dbReference>
<reference evidence="2" key="1">
    <citation type="submission" date="2017-04" db="EMBL/GenBank/DDBJ databases">
        <title>Genome deletions in a multicellular cyanobacterial endosymbiont for morphological adaptation in marine diatoms.</title>
        <authorList>
            <person name="Wang Y."/>
            <person name="Gao H."/>
            <person name="Li R."/>
            <person name="Xu X."/>
        </authorList>
    </citation>
    <scope>NUCLEOTIDE SEQUENCE</scope>
    <source>
        <strain evidence="2">FACHB 800</strain>
    </source>
</reference>